<reference evidence="7 8" key="1">
    <citation type="submission" date="2006-10" db="EMBL/GenBank/DDBJ databases">
        <title>Complete sequence of chromosome of Pelobacter propionicus DSM 2379.</title>
        <authorList>
            <consortium name="US DOE Joint Genome Institute"/>
            <person name="Copeland A."/>
            <person name="Lucas S."/>
            <person name="Lapidus A."/>
            <person name="Barry K."/>
            <person name="Detter J.C."/>
            <person name="Glavina del Rio T."/>
            <person name="Hammon N."/>
            <person name="Israni S."/>
            <person name="Dalin E."/>
            <person name="Tice H."/>
            <person name="Pitluck S."/>
            <person name="Saunders E."/>
            <person name="Brettin T."/>
            <person name="Bruce D."/>
            <person name="Han C."/>
            <person name="Tapia R."/>
            <person name="Schmutz J."/>
            <person name="Larimer F."/>
            <person name="Land M."/>
            <person name="Hauser L."/>
            <person name="Kyrpides N."/>
            <person name="Kim E."/>
            <person name="Lovley D."/>
            <person name="Richardson P."/>
        </authorList>
    </citation>
    <scope>NUCLEOTIDE SEQUENCE [LARGE SCALE GENOMIC DNA]</scope>
    <source>
        <strain evidence="8">DSM 2379 / NBRC 103807 / OttBd1</strain>
    </source>
</reference>
<organism evidence="7 8">
    <name type="scientific">Pelobacter propionicus (strain DSM 2379 / NBRC 103807 / OttBd1)</name>
    <dbReference type="NCBI Taxonomy" id="338966"/>
    <lineage>
        <taxon>Bacteria</taxon>
        <taxon>Pseudomonadati</taxon>
        <taxon>Thermodesulfobacteriota</taxon>
        <taxon>Desulfuromonadia</taxon>
        <taxon>Desulfuromonadales</taxon>
        <taxon>Desulfuromonadaceae</taxon>
        <taxon>Pelobacter</taxon>
    </lineage>
</organism>
<name>A1AQU9_PELPD</name>
<dbReference type="EMBL" id="CP000482">
    <property type="protein sequence ID" value="ABK99719.1"/>
    <property type="molecule type" value="Genomic_DNA"/>
</dbReference>
<comment type="subcellular location">
    <subcellularLocation>
        <location evidence="1">Membrane</location>
        <topology evidence="1">Multi-pass membrane protein</topology>
    </subcellularLocation>
</comment>
<evidence type="ECO:0000256" key="3">
    <source>
        <dbReference type="ARBA" id="ARBA00022692"/>
    </source>
</evidence>
<dbReference type="PANTHER" id="PTHR42723">
    <property type="entry name" value="CHLOROPHYLL SYNTHASE"/>
    <property type="match status" value="1"/>
</dbReference>
<dbReference type="Pfam" id="PF01040">
    <property type="entry name" value="UbiA"/>
    <property type="match status" value="1"/>
</dbReference>
<dbReference type="HOGENOM" id="CLU_029423_0_1_7"/>
<dbReference type="KEGG" id="ppd:Ppro_2111"/>
<feature type="transmembrane region" description="Helical" evidence="6">
    <location>
        <begin position="154"/>
        <end position="173"/>
    </location>
</feature>
<evidence type="ECO:0000256" key="2">
    <source>
        <dbReference type="ARBA" id="ARBA00022475"/>
    </source>
</evidence>
<dbReference type="eggNOG" id="COG0382">
    <property type="taxonomic scope" value="Bacteria"/>
</dbReference>
<accession>A1AQU9</accession>
<keyword evidence="3 6" id="KW-0812">Transmembrane</keyword>
<protein>
    <submittedName>
        <fullName evidence="7">UbiA prenyltransferase</fullName>
    </submittedName>
</protein>
<keyword evidence="2" id="KW-1003">Cell membrane</keyword>
<dbReference type="Gene3D" id="1.10.357.140">
    <property type="entry name" value="UbiA prenyltransferase"/>
    <property type="match status" value="1"/>
</dbReference>
<dbReference type="GO" id="GO:0016020">
    <property type="term" value="C:membrane"/>
    <property type="evidence" value="ECO:0007669"/>
    <property type="project" value="UniProtKB-SubCell"/>
</dbReference>
<dbReference type="InterPro" id="IPR050475">
    <property type="entry name" value="Prenyltransferase_related"/>
</dbReference>
<evidence type="ECO:0000256" key="1">
    <source>
        <dbReference type="ARBA" id="ARBA00004141"/>
    </source>
</evidence>
<dbReference type="InterPro" id="IPR044878">
    <property type="entry name" value="UbiA_sf"/>
</dbReference>
<dbReference type="GO" id="GO:0016765">
    <property type="term" value="F:transferase activity, transferring alkyl or aryl (other than methyl) groups"/>
    <property type="evidence" value="ECO:0007669"/>
    <property type="project" value="InterPro"/>
</dbReference>
<proteinExistence type="predicted"/>
<sequence>MVSFSSSCQLLRPRQWLKNLMLFFPPFLGGVLLQSGMALRGLRPFAAFCLASSAIYILNDLCDRVNDGQHPKKRLRPLPSGRVSSRTASLLSVACVMGSALAAWGSSAVFLYYLVAYFVVSTAYSLFLKDIALVDIFCISAGFLFRLLAGGAVFGVAISEWLFLSVFLLSIFLSTGKRLGEKRHLGALAEQHRKVLVAYPKGFLEGAMYMTGGSVLVTYTLYALTRSSGLVLHTVPLCCFGLLRHMLRIQSGADGDPTESLTRDLPLFVVGLLWLAMVGWGIYGA</sequence>
<dbReference type="RefSeq" id="WP_011735985.1">
    <property type="nucleotide sequence ID" value="NC_008609.1"/>
</dbReference>
<keyword evidence="7" id="KW-0808">Transferase</keyword>
<evidence type="ECO:0000313" key="7">
    <source>
        <dbReference type="EMBL" id="ABK99719.1"/>
    </source>
</evidence>
<feature type="transmembrane region" description="Helical" evidence="6">
    <location>
        <begin position="20"/>
        <end position="39"/>
    </location>
</feature>
<dbReference type="STRING" id="338966.Ppro_2111"/>
<evidence type="ECO:0000256" key="5">
    <source>
        <dbReference type="ARBA" id="ARBA00023136"/>
    </source>
</evidence>
<keyword evidence="4 6" id="KW-1133">Transmembrane helix</keyword>
<dbReference type="Proteomes" id="UP000006732">
    <property type="component" value="Chromosome"/>
</dbReference>
<feature type="transmembrane region" description="Helical" evidence="6">
    <location>
        <begin position="203"/>
        <end position="224"/>
    </location>
</feature>
<gene>
    <name evidence="7" type="ordered locus">Ppro_2111</name>
</gene>
<dbReference type="AlphaFoldDB" id="A1AQU9"/>
<feature type="transmembrane region" description="Helical" evidence="6">
    <location>
        <begin position="267"/>
        <end position="283"/>
    </location>
</feature>
<keyword evidence="8" id="KW-1185">Reference proteome</keyword>
<evidence type="ECO:0000256" key="6">
    <source>
        <dbReference type="SAM" id="Phobius"/>
    </source>
</evidence>
<dbReference type="InterPro" id="IPR000537">
    <property type="entry name" value="UbiA_prenyltransferase"/>
</dbReference>
<feature type="transmembrane region" description="Helical" evidence="6">
    <location>
        <begin position="132"/>
        <end position="148"/>
    </location>
</feature>
<dbReference type="CDD" id="cd13963">
    <property type="entry name" value="PT_UbiA_2"/>
    <property type="match status" value="1"/>
</dbReference>
<dbReference type="PANTHER" id="PTHR42723:SF1">
    <property type="entry name" value="CHLOROPHYLL SYNTHASE, CHLOROPLASTIC"/>
    <property type="match status" value="1"/>
</dbReference>
<evidence type="ECO:0000313" key="8">
    <source>
        <dbReference type="Proteomes" id="UP000006732"/>
    </source>
</evidence>
<keyword evidence="5 6" id="KW-0472">Membrane</keyword>
<evidence type="ECO:0000256" key="4">
    <source>
        <dbReference type="ARBA" id="ARBA00022989"/>
    </source>
</evidence>